<evidence type="ECO:0000313" key="5">
    <source>
        <dbReference type="EMBL" id="SHE43291.1"/>
    </source>
</evidence>
<dbReference type="EMBL" id="FQVL01000001">
    <property type="protein sequence ID" value="SHE43291.1"/>
    <property type="molecule type" value="Genomic_DNA"/>
</dbReference>
<evidence type="ECO:0000256" key="1">
    <source>
        <dbReference type="ARBA" id="ARBA00004863"/>
    </source>
</evidence>
<dbReference type="EC" id="4.2.1.151" evidence="4"/>
<proteinExistence type="inferred from homology"/>
<dbReference type="PANTHER" id="PTHR37690:SF1">
    <property type="entry name" value="CHORISMATE DEHYDRATASE"/>
    <property type="match status" value="1"/>
</dbReference>
<dbReference type="HAMAP" id="MF_00995">
    <property type="entry name" value="MqnA"/>
    <property type="match status" value="1"/>
</dbReference>
<dbReference type="RefSeq" id="WP_073151282.1">
    <property type="nucleotide sequence ID" value="NZ_FQVL01000001.1"/>
</dbReference>
<dbReference type="OrthoDB" id="9810112at2"/>
<comment type="similarity">
    <text evidence="4">Belongs to the MqnA/MqnD family. MqnA subfamily.</text>
</comment>
<comment type="pathway">
    <text evidence="1 4">Quinol/quinone metabolism; menaquinone biosynthesis.</text>
</comment>
<name>A0A1M4TFS4_9BACL</name>
<organism evidence="5 6">
    <name type="scientific">Seinonella peptonophila</name>
    <dbReference type="NCBI Taxonomy" id="112248"/>
    <lineage>
        <taxon>Bacteria</taxon>
        <taxon>Bacillati</taxon>
        <taxon>Bacillota</taxon>
        <taxon>Bacilli</taxon>
        <taxon>Bacillales</taxon>
        <taxon>Thermoactinomycetaceae</taxon>
        <taxon>Seinonella</taxon>
    </lineage>
</organism>
<sequence>MKTIRIGKIAYTNVLPIFTAFDETGLSIEWCPLVPAQLNRSMQQGTIDIAPVSAFAYGQHYDKYDLIPDISISSHGAVGSIFLFSSFDRLEDLDRQPIALTNTSATSIHLLKVILEKYVGVQPDYHVMTPDLHEMLKVSKAALLIGDDAILSAWHHPEIKRFDLGEEWLKYTRLGMTYAVWAVRKELLNEQPDDVSEVAKRFLQAKYFGVQNLEKAVQYALKLGGTTDFWKSYFHGLCYDFGKSEQDGLATYFQLVYELGYLSESVPIQTLEI</sequence>
<comment type="catalytic activity">
    <reaction evidence="4">
        <text>chorismate = 3-[(1-carboxyvinyl)-oxy]benzoate + H2O</text>
        <dbReference type="Rhea" id="RHEA:40051"/>
        <dbReference type="ChEBI" id="CHEBI:15377"/>
        <dbReference type="ChEBI" id="CHEBI:29748"/>
        <dbReference type="ChEBI" id="CHEBI:76981"/>
        <dbReference type="EC" id="4.2.1.151"/>
    </reaction>
</comment>
<gene>
    <name evidence="4" type="primary">mqnA</name>
    <name evidence="5" type="ORF">SAMN05444392_101447</name>
</gene>
<dbReference type="Pfam" id="PF02621">
    <property type="entry name" value="VitK2_biosynth"/>
    <property type="match status" value="1"/>
</dbReference>
<reference evidence="5 6" key="1">
    <citation type="submission" date="2016-11" db="EMBL/GenBank/DDBJ databases">
        <authorList>
            <person name="Jaros S."/>
            <person name="Januszkiewicz K."/>
            <person name="Wedrychowicz H."/>
        </authorList>
    </citation>
    <scope>NUCLEOTIDE SEQUENCE [LARGE SCALE GENOMIC DNA]</scope>
    <source>
        <strain evidence="5 6">DSM 44666</strain>
    </source>
</reference>
<dbReference type="InterPro" id="IPR003773">
    <property type="entry name" value="Menaquinone_biosynth"/>
</dbReference>
<dbReference type="Proteomes" id="UP000184476">
    <property type="component" value="Unassembled WGS sequence"/>
</dbReference>
<dbReference type="Gene3D" id="3.40.190.10">
    <property type="entry name" value="Periplasmic binding protein-like II"/>
    <property type="match status" value="2"/>
</dbReference>
<dbReference type="CDD" id="cd13634">
    <property type="entry name" value="PBP2_Sco4506"/>
    <property type="match status" value="1"/>
</dbReference>
<dbReference type="SUPFAM" id="SSF53850">
    <property type="entry name" value="Periplasmic binding protein-like II"/>
    <property type="match status" value="1"/>
</dbReference>
<dbReference type="GO" id="GO:0009234">
    <property type="term" value="P:menaquinone biosynthetic process"/>
    <property type="evidence" value="ECO:0007669"/>
    <property type="project" value="UniProtKB-UniRule"/>
</dbReference>
<dbReference type="GO" id="GO:0016836">
    <property type="term" value="F:hydro-lyase activity"/>
    <property type="evidence" value="ECO:0007669"/>
    <property type="project" value="UniProtKB-UniRule"/>
</dbReference>
<keyword evidence="6" id="KW-1185">Reference proteome</keyword>
<evidence type="ECO:0000256" key="3">
    <source>
        <dbReference type="ARBA" id="ARBA00023239"/>
    </source>
</evidence>
<evidence type="ECO:0000256" key="2">
    <source>
        <dbReference type="ARBA" id="ARBA00022428"/>
    </source>
</evidence>
<dbReference type="InterPro" id="IPR030868">
    <property type="entry name" value="MqnA"/>
</dbReference>
<dbReference type="UniPathway" id="UPA00079"/>
<keyword evidence="3 4" id="KW-0456">Lyase</keyword>
<accession>A0A1M4TFS4</accession>
<keyword evidence="2 4" id="KW-0474">Menaquinone biosynthesis</keyword>
<protein>
    <recommendedName>
        <fullName evidence="4">Chorismate dehydratase</fullName>
        <ecNumber evidence="4">4.2.1.151</ecNumber>
    </recommendedName>
    <alternativeName>
        <fullName evidence="4">Menaquinone biosynthetic enzyme MqnA</fullName>
    </alternativeName>
</protein>
<comment type="function">
    <text evidence="4">Catalyzes the dehydration of chorismate into 3-[(1-carboxyvinyl)oxy]benzoate, a step in the biosynthesis of menaquinone (MK, vitamin K2).</text>
</comment>
<evidence type="ECO:0000313" key="6">
    <source>
        <dbReference type="Proteomes" id="UP000184476"/>
    </source>
</evidence>
<dbReference type="AlphaFoldDB" id="A0A1M4TFS4"/>
<evidence type="ECO:0000256" key="4">
    <source>
        <dbReference type="HAMAP-Rule" id="MF_00995"/>
    </source>
</evidence>
<dbReference type="STRING" id="112248.SAMN05444392_101447"/>
<dbReference type="PANTHER" id="PTHR37690">
    <property type="entry name" value="CHORISMATE DEHYDRATASE"/>
    <property type="match status" value="1"/>
</dbReference>